<keyword evidence="5" id="KW-0732">Signal</keyword>
<evidence type="ECO:0000259" key="6">
    <source>
        <dbReference type="PROSITE" id="PS50865"/>
    </source>
</evidence>
<evidence type="ECO:0000313" key="7">
    <source>
        <dbReference type="EMBL" id="PWY72275.1"/>
    </source>
</evidence>
<dbReference type="RefSeq" id="XP_025396377.1">
    <property type="nucleotide sequence ID" value="XM_025547340.1"/>
</dbReference>
<dbReference type="AlphaFoldDB" id="A0A317VE88"/>
<dbReference type="STRING" id="1448321.A0A317VE88"/>
<protein>
    <recommendedName>
        <fullName evidence="6">MYND-type domain-containing protein</fullName>
    </recommendedName>
</protein>
<accession>A0A317VE88</accession>
<evidence type="ECO:0000256" key="4">
    <source>
        <dbReference type="PROSITE-ProRule" id="PRU00134"/>
    </source>
</evidence>
<evidence type="ECO:0000256" key="3">
    <source>
        <dbReference type="ARBA" id="ARBA00022833"/>
    </source>
</evidence>
<dbReference type="PROSITE" id="PS50865">
    <property type="entry name" value="ZF_MYND_2"/>
    <property type="match status" value="1"/>
</dbReference>
<feature type="domain" description="MYND-type" evidence="6">
    <location>
        <begin position="32"/>
        <end position="69"/>
    </location>
</feature>
<keyword evidence="3" id="KW-0862">Zinc</keyword>
<keyword evidence="2 4" id="KW-0863">Zinc-finger</keyword>
<evidence type="ECO:0000256" key="5">
    <source>
        <dbReference type="SAM" id="SignalP"/>
    </source>
</evidence>
<name>A0A317VE88_9EURO</name>
<dbReference type="OrthoDB" id="5952526at2759"/>
<gene>
    <name evidence="7" type="ORF">BO70DRAFT_413915</name>
</gene>
<dbReference type="GO" id="GO:0008270">
    <property type="term" value="F:zinc ion binding"/>
    <property type="evidence" value="ECO:0007669"/>
    <property type="project" value="UniProtKB-KW"/>
</dbReference>
<dbReference type="EMBL" id="MSFL01000026">
    <property type="protein sequence ID" value="PWY72275.1"/>
    <property type="molecule type" value="Genomic_DNA"/>
</dbReference>
<keyword evidence="8" id="KW-1185">Reference proteome</keyword>
<comment type="caution">
    <text evidence="7">The sequence shown here is derived from an EMBL/GenBank/DDBJ whole genome shotgun (WGS) entry which is preliminary data.</text>
</comment>
<dbReference type="Proteomes" id="UP000247233">
    <property type="component" value="Unassembled WGS sequence"/>
</dbReference>
<dbReference type="InterPro" id="IPR002893">
    <property type="entry name" value="Znf_MYND"/>
</dbReference>
<dbReference type="SUPFAM" id="SSF144232">
    <property type="entry name" value="HIT/MYND zinc finger-like"/>
    <property type="match status" value="1"/>
</dbReference>
<keyword evidence="1" id="KW-0479">Metal-binding</keyword>
<organism evidence="7 8">
    <name type="scientific">Aspergillus heteromorphus CBS 117.55</name>
    <dbReference type="NCBI Taxonomy" id="1448321"/>
    <lineage>
        <taxon>Eukaryota</taxon>
        <taxon>Fungi</taxon>
        <taxon>Dikarya</taxon>
        <taxon>Ascomycota</taxon>
        <taxon>Pezizomycotina</taxon>
        <taxon>Eurotiomycetes</taxon>
        <taxon>Eurotiomycetidae</taxon>
        <taxon>Eurotiales</taxon>
        <taxon>Aspergillaceae</taxon>
        <taxon>Aspergillus</taxon>
        <taxon>Aspergillus subgen. Circumdati</taxon>
    </lineage>
</organism>
<proteinExistence type="predicted"/>
<feature type="chain" id="PRO_5016388432" description="MYND-type domain-containing protein" evidence="5">
    <location>
        <begin position="21"/>
        <end position="384"/>
    </location>
</feature>
<sequence length="384" mass="43590">MPPAVNLCHWLSCLFPRVKGKTVASQPLPVGCGQCGKTVDLKLCGSCRAMHYCSSEHQMMHHATHRPTCELVRKARERFKFEEGQAMIACDGPINLANVNDTFGADYLVVHFYLNGYLNSRQSLIRSLQHIRTRTAVEEQLRHLMGVLEIMRSDEMGLRFLIPALMLRLNEDQKCYDFMKWYSLQGSRRYDAWSNPDMPFLDLKDADAFEDVTFVADEWNINPISQGINSAITLGLLKLRIILDLQTLQASAAAIGRYLPVELLVMIQGYVVRSDIVANKRALLEKIDHAEEIARLEAQVLQLLESAQRFNPRIWPLILSRRTVPMTPTFDPGTLEEAQNVVAQCSPGWAETPGAIEYLEKRAAHLRTVDSPRIRAMSRVMRNP</sequence>
<evidence type="ECO:0000313" key="8">
    <source>
        <dbReference type="Proteomes" id="UP000247233"/>
    </source>
</evidence>
<feature type="signal peptide" evidence="5">
    <location>
        <begin position="1"/>
        <end position="20"/>
    </location>
</feature>
<dbReference type="GeneID" id="37069577"/>
<evidence type="ECO:0000256" key="1">
    <source>
        <dbReference type="ARBA" id="ARBA00022723"/>
    </source>
</evidence>
<reference evidence="7 8" key="1">
    <citation type="submission" date="2016-12" db="EMBL/GenBank/DDBJ databases">
        <title>The genomes of Aspergillus section Nigri reveals drivers in fungal speciation.</title>
        <authorList>
            <consortium name="DOE Joint Genome Institute"/>
            <person name="Vesth T.C."/>
            <person name="Nybo J."/>
            <person name="Theobald S."/>
            <person name="Brandl J."/>
            <person name="Frisvad J.C."/>
            <person name="Nielsen K.F."/>
            <person name="Lyhne E.K."/>
            <person name="Kogle M.E."/>
            <person name="Kuo A."/>
            <person name="Riley R."/>
            <person name="Clum A."/>
            <person name="Nolan M."/>
            <person name="Lipzen A."/>
            <person name="Salamov A."/>
            <person name="Henrissat B."/>
            <person name="Wiebenga A."/>
            <person name="De Vries R.P."/>
            <person name="Grigoriev I.V."/>
            <person name="Mortensen U.H."/>
            <person name="Andersen M.R."/>
            <person name="Baker S.E."/>
        </authorList>
    </citation>
    <scope>NUCLEOTIDE SEQUENCE [LARGE SCALE GENOMIC DNA]</scope>
    <source>
        <strain evidence="7 8">CBS 117.55</strain>
    </source>
</reference>
<dbReference type="Pfam" id="PF01753">
    <property type="entry name" value="zf-MYND"/>
    <property type="match status" value="1"/>
</dbReference>
<dbReference type="VEuPathDB" id="FungiDB:BO70DRAFT_413915"/>
<dbReference type="PROSITE" id="PS01360">
    <property type="entry name" value="ZF_MYND_1"/>
    <property type="match status" value="1"/>
</dbReference>
<evidence type="ECO:0000256" key="2">
    <source>
        <dbReference type="ARBA" id="ARBA00022771"/>
    </source>
</evidence>
<dbReference type="Gene3D" id="6.10.140.2220">
    <property type="match status" value="1"/>
</dbReference>